<evidence type="ECO:0000313" key="2">
    <source>
        <dbReference type="EMBL" id="PLT47141.1"/>
    </source>
</evidence>
<dbReference type="InterPro" id="IPR034660">
    <property type="entry name" value="DinB/YfiT-like"/>
</dbReference>
<proteinExistence type="predicted"/>
<dbReference type="Gene3D" id="1.20.120.450">
    <property type="entry name" value="dinb family like domain"/>
    <property type="match status" value="1"/>
</dbReference>
<accession>A0A2N5N9V5</accession>
<reference evidence="2 3" key="1">
    <citation type="submission" date="2017-05" db="EMBL/GenBank/DDBJ databases">
        <title>Functional genome analysis of Paenibacillus pasadenensis strain R16: insights on endophytic life style and antifungal activity.</title>
        <authorList>
            <person name="Passera A."/>
            <person name="Marcolungo L."/>
            <person name="Casati P."/>
            <person name="Brasca M."/>
            <person name="Quaglino F."/>
            <person name="Delledonne M."/>
        </authorList>
    </citation>
    <scope>NUCLEOTIDE SEQUENCE [LARGE SCALE GENOMIC DNA]</scope>
    <source>
        <strain evidence="2 3">R16</strain>
    </source>
</reference>
<dbReference type="InterPro" id="IPR024775">
    <property type="entry name" value="DinB-like"/>
</dbReference>
<comment type="caution">
    <text evidence="2">The sequence shown here is derived from an EMBL/GenBank/DDBJ whole genome shotgun (WGS) entry which is preliminary data.</text>
</comment>
<organism evidence="2 3">
    <name type="scientific">Paenibacillus pasadenensis</name>
    <dbReference type="NCBI Taxonomy" id="217090"/>
    <lineage>
        <taxon>Bacteria</taxon>
        <taxon>Bacillati</taxon>
        <taxon>Bacillota</taxon>
        <taxon>Bacilli</taxon>
        <taxon>Bacillales</taxon>
        <taxon>Paenibacillaceae</taxon>
        <taxon>Paenibacillus</taxon>
    </lineage>
</organism>
<dbReference type="EMBL" id="NFEZ01000003">
    <property type="protein sequence ID" value="PLT47141.1"/>
    <property type="molecule type" value="Genomic_DNA"/>
</dbReference>
<dbReference type="AlphaFoldDB" id="A0A2N5N9V5"/>
<gene>
    <name evidence="2" type="ORF">B8V81_1365</name>
</gene>
<dbReference type="RefSeq" id="WP_028599204.1">
    <property type="nucleotide sequence ID" value="NZ_BIMM01000039.1"/>
</dbReference>
<dbReference type="OrthoDB" id="4295522at2"/>
<evidence type="ECO:0000313" key="3">
    <source>
        <dbReference type="Proteomes" id="UP000234789"/>
    </source>
</evidence>
<sequence length="160" mass="18304">MQTRHEVLFNQLEAYRSELLELAEAAGEDAADRIPDGFANNIRWNLGHVFTDQYLWIRALTKEEVPLPPGFPAWFGYGTNPSLFTAETPSYGQLLELLRQQPLQLRERYGDRLEESYPPTEMGMHTIEQVLVRTIFHEGLHIGAVQAIRRQLNRQAANAG</sequence>
<keyword evidence="3" id="KW-1185">Reference proteome</keyword>
<dbReference type="Proteomes" id="UP000234789">
    <property type="component" value="Unassembled WGS sequence"/>
</dbReference>
<feature type="domain" description="DinB-like" evidence="1">
    <location>
        <begin position="11"/>
        <end position="143"/>
    </location>
</feature>
<dbReference type="SUPFAM" id="SSF109854">
    <property type="entry name" value="DinB/YfiT-like putative metalloenzymes"/>
    <property type="match status" value="1"/>
</dbReference>
<dbReference type="Pfam" id="PF12867">
    <property type="entry name" value="DinB_2"/>
    <property type="match status" value="1"/>
</dbReference>
<evidence type="ECO:0000259" key="1">
    <source>
        <dbReference type="Pfam" id="PF12867"/>
    </source>
</evidence>
<name>A0A2N5N9V5_9BACL</name>
<protein>
    <recommendedName>
        <fullName evidence="1">DinB-like domain-containing protein</fullName>
    </recommendedName>
</protein>